<gene>
    <name evidence="1" type="ORF">DERYTH_LOCUS8854</name>
</gene>
<organism evidence="1 2">
    <name type="scientific">Dentiscutata erythropus</name>
    <dbReference type="NCBI Taxonomy" id="1348616"/>
    <lineage>
        <taxon>Eukaryota</taxon>
        <taxon>Fungi</taxon>
        <taxon>Fungi incertae sedis</taxon>
        <taxon>Mucoromycota</taxon>
        <taxon>Glomeromycotina</taxon>
        <taxon>Glomeromycetes</taxon>
        <taxon>Diversisporales</taxon>
        <taxon>Gigasporaceae</taxon>
        <taxon>Dentiscutata</taxon>
    </lineage>
</organism>
<sequence length="549" mass="64646">MNKWYYQLVSEEYKTYIQRTIIQRDNKSIIVREISHELEVLNIHKVLIPVITRVNKNNPNANKLAGYYAYQPSKKDETIWIPLLPRYTIYTIISDNFFKFSIMKDTNDQLIYQWYFYAKDETFKSLKDSGQDYICFKTCFSKYNLSGNHSPLWYLWLSDRDNIRFLQETITRKYPNLFNQYSQTVKAFNTEKTLKNSLTRMKYQLQVAMETEETSIRKGIVLNKFGKYLSPQETQALLVEYNTDIDSSYDEILHMTIDNLIEKWKLGSTLLVDTKTYLSLHQLFLKIIELAKLSTNNAITKCIEHVEQVLNKQINPTKTELNEHKKILPISFDILWSHGRNAKQASSEFICHLEFEAVIRSNNHKRKEIQYEVRQRHNTNGVIFDDMANLICEVAEDQETGECTKCDNCRCRIKDNPTIRDVTPDIKELLRVVEVLTTNYNHQIIPANVVGVFRRSNAARIKKFGYQQLEKFYDQQDFKKSRKPKLLSTVEFAEFALQDLIRRGLVLQDIILSRPHETGYISCTLVIEGLADGAKEIMKEQEWKYLIKN</sequence>
<comment type="caution">
    <text evidence="1">The sequence shown here is derived from an EMBL/GenBank/DDBJ whole genome shotgun (WGS) entry which is preliminary data.</text>
</comment>
<protein>
    <submittedName>
        <fullName evidence="1">14966_t:CDS:1</fullName>
    </submittedName>
</protein>
<dbReference type="InterPro" id="IPR036388">
    <property type="entry name" value="WH-like_DNA-bd_sf"/>
</dbReference>
<reference evidence="1" key="1">
    <citation type="submission" date="2021-06" db="EMBL/GenBank/DDBJ databases">
        <authorList>
            <person name="Kallberg Y."/>
            <person name="Tangrot J."/>
            <person name="Rosling A."/>
        </authorList>
    </citation>
    <scope>NUCLEOTIDE SEQUENCE</scope>
    <source>
        <strain evidence="1">MA453B</strain>
    </source>
</reference>
<accession>A0A9N9GRU9</accession>
<evidence type="ECO:0000313" key="1">
    <source>
        <dbReference type="EMBL" id="CAG8625293.1"/>
    </source>
</evidence>
<dbReference type="AlphaFoldDB" id="A0A9N9GRU9"/>
<dbReference type="OrthoDB" id="2446834at2759"/>
<evidence type="ECO:0000313" key="2">
    <source>
        <dbReference type="Proteomes" id="UP000789405"/>
    </source>
</evidence>
<keyword evidence="2" id="KW-1185">Reference proteome</keyword>
<proteinExistence type="predicted"/>
<dbReference type="EMBL" id="CAJVPY010004675">
    <property type="protein sequence ID" value="CAG8625293.1"/>
    <property type="molecule type" value="Genomic_DNA"/>
</dbReference>
<dbReference type="Proteomes" id="UP000789405">
    <property type="component" value="Unassembled WGS sequence"/>
</dbReference>
<name>A0A9N9GRU9_9GLOM</name>
<dbReference type="Gene3D" id="1.10.10.10">
    <property type="entry name" value="Winged helix-like DNA-binding domain superfamily/Winged helix DNA-binding domain"/>
    <property type="match status" value="1"/>
</dbReference>